<feature type="domain" description="Secretion system C-terminal sorting" evidence="3">
    <location>
        <begin position="425"/>
        <end position="486"/>
    </location>
</feature>
<reference evidence="4 5" key="1">
    <citation type="submission" date="2020-02" db="EMBL/GenBank/DDBJ databases">
        <title>Out from the shadows clarifying the taxonomy of the family Cryomorphaceae and related taxa by utilizing the GTDB taxonomic framework.</title>
        <authorList>
            <person name="Bowman J.P."/>
        </authorList>
    </citation>
    <scope>NUCLEOTIDE SEQUENCE [LARGE SCALE GENOMIC DNA]</scope>
    <source>
        <strain evidence="4 5">QSSC 1-22</strain>
    </source>
</reference>
<name>A0A7K3WLC1_9FLAO</name>
<gene>
    <name evidence="4" type="ORF">G3O08_02855</name>
</gene>
<dbReference type="SUPFAM" id="SSF51126">
    <property type="entry name" value="Pectin lyase-like"/>
    <property type="match status" value="1"/>
</dbReference>
<evidence type="ECO:0000313" key="4">
    <source>
        <dbReference type="EMBL" id="NEN22440.1"/>
    </source>
</evidence>
<comment type="caution">
    <text evidence="4">The sequence shown here is derived from an EMBL/GenBank/DDBJ whole genome shotgun (WGS) entry which is preliminary data.</text>
</comment>
<dbReference type="Proteomes" id="UP000486602">
    <property type="component" value="Unassembled WGS sequence"/>
</dbReference>
<organism evidence="4 5">
    <name type="scientific">Cryomorpha ignava</name>
    <dbReference type="NCBI Taxonomy" id="101383"/>
    <lineage>
        <taxon>Bacteria</taxon>
        <taxon>Pseudomonadati</taxon>
        <taxon>Bacteroidota</taxon>
        <taxon>Flavobacteriia</taxon>
        <taxon>Flavobacteriales</taxon>
        <taxon>Cryomorphaceae</taxon>
        <taxon>Cryomorpha</taxon>
    </lineage>
</organism>
<evidence type="ECO:0000256" key="2">
    <source>
        <dbReference type="SAM" id="SignalP"/>
    </source>
</evidence>
<evidence type="ECO:0000259" key="3">
    <source>
        <dbReference type="Pfam" id="PF18962"/>
    </source>
</evidence>
<protein>
    <submittedName>
        <fullName evidence="4">T9SS type A sorting domain-containing protein</fullName>
    </submittedName>
</protein>
<dbReference type="Gene3D" id="2.160.20.10">
    <property type="entry name" value="Single-stranded right-handed beta-helix, Pectin lyase-like"/>
    <property type="match status" value="1"/>
</dbReference>
<feature type="signal peptide" evidence="2">
    <location>
        <begin position="1"/>
        <end position="19"/>
    </location>
</feature>
<keyword evidence="1 2" id="KW-0732">Signal</keyword>
<dbReference type="NCBIfam" id="TIGR04183">
    <property type="entry name" value="Por_Secre_tail"/>
    <property type="match status" value="1"/>
</dbReference>
<dbReference type="SMART" id="SM00710">
    <property type="entry name" value="PbH1"/>
    <property type="match status" value="5"/>
</dbReference>
<sequence>MTKLYSLLTLFIIPFALVAQYTTPGTGQTYSLDELVTLSNGAVTSGGNEYQIHQPLFIAATDTFEITTNNTVRIAPEALITIEDSAVFNVFSNALFTKLNPDSNYVGFRFESLSNVNIEGPIFEYGGGFKSITGNLQMVDCIMRYHNGGSSSSAVVGLSAGKPLFSDCTFLENDKAAIGSPANGSVAPTIINCTFTGNTMENQNRPQINLGPSGIDTTFIINNTITGYPENDQAGGIAIADFFGGGTYAVISGNTIRNNRYGLTAVGKAYTLITGNIIEDNNTQGNPALGGSGININSGGENSHVILDNEIRGNLWGITTQGNAMINMGNLDDEEIGAGNNVFSGNGNGGEIFAFYNNTPNFVFAQANCWTEDNQDATEDDIEDLIFHFADADSLGIVDYSNWLCGAIVDPTGVNEISIDNLALIYPNPAVDFVNIELAEKAESIRLYDLSGRVLQNISTNQSKNLKLDLSRFPAGIYLIQISGRDFIANGKIILQ</sequence>
<dbReference type="AlphaFoldDB" id="A0A7K3WLC1"/>
<dbReference type="InterPro" id="IPR022444">
    <property type="entry name" value="Cofactor-bd_rpt"/>
</dbReference>
<dbReference type="InterPro" id="IPR026444">
    <property type="entry name" value="Secre_tail"/>
</dbReference>
<feature type="chain" id="PRO_5029740232" evidence="2">
    <location>
        <begin position="20"/>
        <end position="496"/>
    </location>
</feature>
<dbReference type="EMBL" id="JAAGVY010000003">
    <property type="protein sequence ID" value="NEN22440.1"/>
    <property type="molecule type" value="Genomic_DNA"/>
</dbReference>
<evidence type="ECO:0000256" key="1">
    <source>
        <dbReference type="ARBA" id="ARBA00022729"/>
    </source>
</evidence>
<dbReference type="InterPro" id="IPR011050">
    <property type="entry name" value="Pectin_lyase_fold/virulence"/>
</dbReference>
<keyword evidence="5" id="KW-1185">Reference proteome</keyword>
<dbReference type="RefSeq" id="WP_163283167.1">
    <property type="nucleotide sequence ID" value="NZ_JAAGVY010000003.1"/>
</dbReference>
<proteinExistence type="predicted"/>
<dbReference type="InterPro" id="IPR012334">
    <property type="entry name" value="Pectin_lyas_fold"/>
</dbReference>
<accession>A0A7K3WLC1</accession>
<dbReference type="InterPro" id="IPR006626">
    <property type="entry name" value="PbH1"/>
</dbReference>
<evidence type="ECO:0000313" key="5">
    <source>
        <dbReference type="Proteomes" id="UP000486602"/>
    </source>
</evidence>
<dbReference type="Pfam" id="PF18962">
    <property type="entry name" value="Por_Secre_tail"/>
    <property type="match status" value="1"/>
</dbReference>
<dbReference type="NCBIfam" id="TIGR03807">
    <property type="entry name" value="RR_fam_repeat"/>
    <property type="match status" value="1"/>
</dbReference>